<organism evidence="12 14">
    <name type="scientific">Trichococcus ilyis</name>
    <dbReference type="NCBI Taxonomy" id="640938"/>
    <lineage>
        <taxon>Bacteria</taxon>
        <taxon>Bacillati</taxon>
        <taxon>Bacillota</taxon>
        <taxon>Bacilli</taxon>
        <taxon>Lactobacillales</taxon>
        <taxon>Carnobacteriaceae</taxon>
        <taxon>Trichococcus</taxon>
    </lineage>
</organism>
<dbReference type="OrthoDB" id="9777465at2"/>
<accession>A0A143YHQ0</accession>
<comment type="subunit">
    <text evidence="5 10">Heterodimer of LeuC and LeuD.</text>
</comment>
<dbReference type="EMBL" id="FNYT01000002">
    <property type="protein sequence ID" value="SEI64480.1"/>
    <property type="molecule type" value="Genomic_DNA"/>
</dbReference>
<dbReference type="NCBIfam" id="NF002458">
    <property type="entry name" value="PRK01641.1"/>
    <property type="match status" value="1"/>
</dbReference>
<proteinExistence type="inferred from homology"/>
<gene>
    <name evidence="10" type="primary">leuD</name>
    <name evidence="13" type="ORF">SAMN05216375_10273</name>
    <name evidence="12" type="ORF">TR210_597</name>
</gene>
<evidence type="ECO:0000313" key="15">
    <source>
        <dbReference type="Proteomes" id="UP000199280"/>
    </source>
</evidence>
<dbReference type="RefSeq" id="WP_068621425.1">
    <property type="nucleotide sequence ID" value="NZ_FJNB01000003.1"/>
</dbReference>
<evidence type="ECO:0000256" key="10">
    <source>
        <dbReference type="HAMAP-Rule" id="MF_01031"/>
    </source>
</evidence>
<dbReference type="CDD" id="cd01577">
    <property type="entry name" value="IPMI_Swivel"/>
    <property type="match status" value="1"/>
</dbReference>
<name>A0A143YHQ0_9LACT</name>
<reference evidence="12 14" key="1">
    <citation type="submission" date="2016-02" db="EMBL/GenBank/DDBJ databases">
        <authorList>
            <person name="Wen L."/>
            <person name="He K."/>
            <person name="Yang H."/>
        </authorList>
    </citation>
    <scope>NUCLEOTIDE SEQUENCE [LARGE SCALE GENOMIC DNA]</scope>
    <source>
        <strain evidence="12">Trichococcus_R210</strain>
    </source>
</reference>
<keyword evidence="7 10" id="KW-0028">Amino-acid biosynthesis</keyword>
<evidence type="ECO:0000313" key="14">
    <source>
        <dbReference type="Proteomes" id="UP000076878"/>
    </source>
</evidence>
<comment type="pathway">
    <text evidence="3 10">Amino-acid biosynthesis; L-leucine biosynthesis; L-leucine from 3-methyl-2-oxobutanoate: step 2/4.</text>
</comment>
<dbReference type="EMBL" id="FJNB01000003">
    <property type="protein sequence ID" value="CZQ87316.1"/>
    <property type="molecule type" value="Genomic_DNA"/>
</dbReference>
<dbReference type="AlphaFoldDB" id="A0A143YHQ0"/>
<dbReference type="STRING" id="640938.TR210_597"/>
<dbReference type="GO" id="GO:0009316">
    <property type="term" value="C:3-isopropylmalate dehydratase complex"/>
    <property type="evidence" value="ECO:0007669"/>
    <property type="project" value="InterPro"/>
</dbReference>
<evidence type="ECO:0000256" key="2">
    <source>
        <dbReference type="ARBA" id="ARBA00002695"/>
    </source>
</evidence>
<dbReference type="Proteomes" id="UP000076878">
    <property type="component" value="Unassembled WGS sequence"/>
</dbReference>
<keyword evidence="15" id="KW-1185">Reference proteome</keyword>
<keyword evidence="8 10" id="KW-0456">Lyase</keyword>
<comment type="catalytic activity">
    <reaction evidence="1 10">
        <text>(2R,3S)-3-isopropylmalate = (2S)-2-isopropylmalate</text>
        <dbReference type="Rhea" id="RHEA:32287"/>
        <dbReference type="ChEBI" id="CHEBI:1178"/>
        <dbReference type="ChEBI" id="CHEBI:35121"/>
        <dbReference type="EC" id="4.2.1.33"/>
    </reaction>
</comment>
<keyword evidence="9 10" id="KW-0100">Branched-chain amino acid biosynthesis</keyword>
<comment type="similarity">
    <text evidence="4 10">Belongs to the LeuD family. LeuD type 1 subfamily.</text>
</comment>
<evidence type="ECO:0000259" key="11">
    <source>
        <dbReference type="Pfam" id="PF00694"/>
    </source>
</evidence>
<dbReference type="FunFam" id="3.20.19.10:FF:000003">
    <property type="entry name" value="3-isopropylmalate dehydratase small subunit"/>
    <property type="match status" value="1"/>
</dbReference>
<dbReference type="Gene3D" id="3.20.19.10">
    <property type="entry name" value="Aconitase, domain 4"/>
    <property type="match status" value="1"/>
</dbReference>
<evidence type="ECO:0000256" key="5">
    <source>
        <dbReference type="ARBA" id="ARBA00011271"/>
    </source>
</evidence>
<feature type="domain" description="Aconitase A/isopropylmalate dehydratase small subunit swivel" evidence="11">
    <location>
        <begin position="2"/>
        <end position="124"/>
    </location>
</feature>
<evidence type="ECO:0000256" key="4">
    <source>
        <dbReference type="ARBA" id="ARBA00009845"/>
    </source>
</evidence>
<dbReference type="InterPro" id="IPR000573">
    <property type="entry name" value="AconitaseA/IPMdHydase_ssu_swvl"/>
</dbReference>
<protein>
    <recommendedName>
        <fullName evidence="10">3-isopropylmalate dehydratase small subunit</fullName>
        <ecNumber evidence="10">4.2.1.33</ecNumber>
    </recommendedName>
    <alternativeName>
        <fullName evidence="10">Alpha-IPM isomerase</fullName>
        <shortName evidence="10">IPMI</shortName>
    </alternativeName>
    <alternativeName>
        <fullName evidence="10">Isopropylmalate isomerase</fullName>
    </alternativeName>
</protein>
<evidence type="ECO:0000313" key="13">
    <source>
        <dbReference type="EMBL" id="SEI64480.1"/>
    </source>
</evidence>
<dbReference type="GO" id="GO:0009098">
    <property type="term" value="P:L-leucine biosynthetic process"/>
    <property type="evidence" value="ECO:0007669"/>
    <property type="project" value="UniProtKB-UniRule"/>
</dbReference>
<reference evidence="13 15" key="2">
    <citation type="submission" date="2016-10" db="EMBL/GenBank/DDBJ databases">
        <authorList>
            <person name="Varghese N."/>
            <person name="Submissions S."/>
        </authorList>
    </citation>
    <scope>NUCLEOTIDE SEQUENCE [LARGE SCALE GENOMIC DNA]</scope>
    <source>
        <strain evidence="13 15">DSM 22150</strain>
    </source>
</reference>
<dbReference type="Pfam" id="PF00694">
    <property type="entry name" value="Aconitase_C"/>
    <property type="match status" value="1"/>
</dbReference>
<evidence type="ECO:0000256" key="3">
    <source>
        <dbReference type="ARBA" id="ARBA00004729"/>
    </source>
</evidence>
<dbReference type="InterPro" id="IPR050075">
    <property type="entry name" value="LeuD"/>
</dbReference>
<evidence type="ECO:0000256" key="9">
    <source>
        <dbReference type="ARBA" id="ARBA00023304"/>
    </source>
</evidence>
<dbReference type="NCBIfam" id="TIGR00171">
    <property type="entry name" value="leuD"/>
    <property type="match status" value="1"/>
</dbReference>
<dbReference type="PANTHER" id="PTHR43345:SF5">
    <property type="entry name" value="3-ISOPROPYLMALATE DEHYDRATASE SMALL SUBUNIT"/>
    <property type="match status" value="1"/>
</dbReference>
<sequence length="195" mass="22188">MEPIKVHNGKTVALMNNNIDTDQIIPKVFLKRIEKTGFGAFVFDEWRFLKNGDPNPDFPLNDADRQEATILVTGDNFGCGSSREHAAWALKDYRFRVIIAGSYSDIFYMNSLKNGLLLIELPQEQRDVLAQLPADETIQIDLPNQVVRTSAAEYPFAIDPTWKHKLENGIDDITETMAYADQIDAYEAKWDNIYA</sequence>
<evidence type="ECO:0000256" key="1">
    <source>
        <dbReference type="ARBA" id="ARBA00000491"/>
    </source>
</evidence>
<evidence type="ECO:0000313" key="12">
    <source>
        <dbReference type="EMBL" id="CZQ87316.1"/>
    </source>
</evidence>
<evidence type="ECO:0000256" key="8">
    <source>
        <dbReference type="ARBA" id="ARBA00023239"/>
    </source>
</evidence>
<dbReference type="InterPro" id="IPR015928">
    <property type="entry name" value="Aconitase/3IPM_dehydase_swvl"/>
</dbReference>
<evidence type="ECO:0000256" key="7">
    <source>
        <dbReference type="ARBA" id="ARBA00022605"/>
    </source>
</evidence>
<dbReference type="PANTHER" id="PTHR43345">
    <property type="entry name" value="3-ISOPROPYLMALATE DEHYDRATASE SMALL SUBUNIT 2-RELATED-RELATED"/>
    <property type="match status" value="1"/>
</dbReference>
<dbReference type="HAMAP" id="MF_01031">
    <property type="entry name" value="LeuD_type1"/>
    <property type="match status" value="1"/>
</dbReference>
<dbReference type="InterPro" id="IPR033940">
    <property type="entry name" value="IPMI_Swivel"/>
</dbReference>
<keyword evidence="6 10" id="KW-0432">Leucine biosynthesis</keyword>
<comment type="function">
    <text evidence="2 10">Catalyzes the isomerization between 2-isopropylmalate and 3-isopropylmalate, via the formation of 2-isopropylmaleate.</text>
</comment>
<dbReference type="EC" id="4.2.1.33" evidence="10"/>
<dbReference type="UniPathway" id="UPA00048">
    <property type="reaction ID" value="UER00071"/>
</dbReference>
<dbReference type="InterPro" id="IPR004431">
    <property type="entry name" value="3-IsopropMal_deHydase_ssu"/>
</dbReference>
<dbReference type="SUPFAM" id="SSF52016">
    <property type="entry name" value="LeuD/IlvD-like"/>
    <property type="match status" value="1"/>
</dbReference>
<evidence type="ECO:0000256" key="6">
    <source>
        <dbReference type="ARBA" id="ARBA00022430"/>
    </source>
</evidence>
<dbReference type="Proteomes" id="UP000199280">
    <property type="component" value="Unassembled WGS sequence"/>
</dbReference>
<dbReference type="GO" id="GO:0003861">
    <property type="term" value="F:3-isopropylmalate dehydratase activity"/>
    <property type="evidence" value="ECO:0007669"/>
    <property type="project" value="UniProtKB-UniRule"/>
</dbReference>